<evidence type="ECO:0000313" key="9">
    <source>
        <dbReference type="Proteomes" id="UP000054350"/>
    </source>
</evidence>
<dbReference type="GO" id="GO:0005730">
    <property type="term" value="C:nucleolus"/>
    <property type="evidence" value="ECO:0007669"/>
    <property type="project" value="UniProtKB-SubCell"/>
</dbReference>
<feature type="domain" description="Nucleolar complex-associated protein 3 N-terminal" evidence="7">
    <location>
        <begin position="317"/>
        <end position="405"/>
    </location>
</feature>
<dbReference type="GO" id="GO:0003682">
    <property type="term" value="F:chromatin binding"/>
    <property type="evidence" value="ECO:0007669"/>
    <property type="project" value="TreeGrafter"/>
</dbReference>
<dbReference type="Pfam" id="PF03914">
    <property type="entry name" value="CBF"/>
    <property type="match status" value="1"/>
</dbReference>
<accession>A0A0L0T0C4</accession>
<organism evidence="8 9">
    <name type="scientific">Allomyces macrogynus (strain ATCC 38327)</name>
    <name type="common">Allomyces javanicus var. macrogynus</name>
    <dbReference type="NCBI Taxonomy" id="578462"/>
    <lineage>
        <taxon>Eukaryota</taxon>
        <taxon>Fungi</taxon>
        <taxon>Fungi incertae sedis</taxon>
        <taxon>Blastocladiomycota</taxon>
        <taxon>Blastocladiomycetes</taxon>
        <taxon>Blastocladiales</taxon>
        <taxon>Blastocladiaceae</taxon>
        <taxon>Allomyces</taxon>
    </lineage>
</organism>
<dbReference type="PANTHER" id="PTHR14428:SF5">
    <property type="entry name" value="NUCLEOLAR COMPLEX PROTEIN 3 HOMOLOG"/>
    <property type="match status" value="1"/>
</dbReference>
<gene>
    <name evidence="8" type="ORF">AMAG_12881</name>
</gene>
<reference evidence="9" key="2">
    <citation type="submission" date="2009-11" db="EMBL/GenBank/DDBJ databases">
        <title>The Genome Sequence of Allomyces macrogynus strain ATCC 38327.</title>
        <authorList>
            <consortium name="The Broad Institute Genome Sequencing Platform"/>
            <person name="Russ C."/>
            <person name="Cuomo C."/>
            <person name="Shea T."/>
            <person name="Young S.K."/>
            <person name="Zeng Q."/>
            <person name="Koehrsen M."/>
            <person name="Haas B."/>
            <person name="Borodovsky M."/>
            <person name="Guigo R."/>
            <person name="Alvarado L."/>
            <person name="Berlin A."/>
            <person name="Borenstein D."/>
            <person name="Chen Z."/>
            <person name="Engels R."/>
            <person name="Freedman E."/>
            <person name="Gellesch M."/>
            <person name="Goldberg J."/>
            <person name="Griggs A."/>
            <person name="Gujja S."/>
            <person name="Heiman D."/>
            <person name="Hepburn T."/>
            <person name="Howarth C."/>
            <person name="Jen D."/>
            <person name="Larson L."/>
            <person name="Lewis B."/>
            <person name="Mehta T."/>
            <person name="Park D."/>
            <person name="Pearson M."/>
            <person name="Roberts A."/>
            <person name="Saif S."/>
            <person name="Shenoy N."/>
            <person name="Sisk P."/>
            <person name="Stolte C."/>
            <person name="Sykes S."/>
            <person name="Walk T."/>
            <person name="White J."/>
            <person name="Yandava C."/>
            <person name="Burger G."/>
            <person name="Gray M.W."/>
            <person name="Holland P.W.H."/>
            <person name="King N."/>
            <person name="Lang F.B.F."/>
            <person name="Roger A.J."/>
            <person name="Ruiz-Trillo I."/>
            <person name="Lander E."/>
            <person name="Nusbaum C."/>
        </authorList>
    </citation>
    <scope>NUCLEOTIDE SEQUENCE [LARGE SCALE GENOMIC DNA]</scope>
    <source>
        <strain evidence="9">ATCC 38327</strain>
    </source>
</reference>
<evidence type="ECO:0008006" key="10">
    <source>
        <dbReference type="Google" id="ProtNLM"/>
    </source>
</evidence>
<feature type="domain" description="CCAAT-binding factor" evidence="6">
    <location>
        <begin position="664"/>
        <end position="832"/>
    </location>
</feature>
<feature type="compositionally biased region" description="Acidic residues" evidence="5">
    <location>
        <begin position="209"/>
        <end position="219"/>
    </location>
</feature>
<feature type="compositionally biased region" description="Basic and acidic residues" evidence="5">
    <location>
        <begin position="303"/>
        <end position="313"/>
    </location>
</feature>
<keyword evidence="4" id="KW-0539">Nucleus</keyword>
<dbReference type="InterPro" id="IPR005612">
    <property type="entry name" value="CCAAT-binding_factor"/>
</dbReference>
<feature type="region of interest" description="Disordered" evidence="5">
    <location>
        <begin position="531"/>
        <end position="572"/>
    </location>
</feature>
<feature type="compositionally biased region" description="Low complexity" evidence="5">
    <location>
        <begin position="122"/>
        <end position="131"/>
    </location>
</feature>
<evidence type="ECO:0000256" key="1">
    <source>
        <dbReference type="ARBA" id="ARBA00004604"/>
    </source>
</evidence>
<feature type="region of interest" description="Disordered" evidence="5">
    <location>
        <begin position="87"/>
        <end position="248"/>
    </location>
</feature>
<evidence type="ECO:0000256" key="5">
    <source>
        <dbReference type="SAM" id="MobiDB-lite"/>
    </source>
</evidence>
<comment type="subcellular location">
    <subcellularLocation>
        <location evidence="1">Nucleus</location>
        <location evidence="1">Nucleolus</location>
    </subcellularLocation>
</comment>
<dbReference type="Pfam" id="PF07540">
    <property type="entry name" value="NOC3p"/>
    <property type="match status" value="1"/>
</dbReference>
<evidence type="ECO:0000259" key="7">
    <source>
        <dbReference type="Pfam" id="PF07540"/>
    </source>
</evidence>
<feature type="compositionally biased region" description="Low complexity" evidence="5">
    <location>
        <begin position="11"/>
        <end position="26"/>
    </location>
</feature>
<evidence type="ECO:0000313" key="8">
    <source>
        <dbReference type="EMBL" id="KNE68202.1"/>
    </source>
</evidence>
<dbReference type="GO" id="GO:0006270">
    <property type="term" value="P:DNA replication initiation"/>
    <property type="evidence" value="ECO:0007669"/>
    <property type="project" value="TreeGrafter"/>
</dbReference>
<dbReference type="OrthoDB" id="10263597at2759"/>
<comment type="similarity">
    <text evidence="2">Belongs to the CBF/MAK21 family.</text>
</comment>
<proteinExistence type="inferred from homology"/>
<sequence>MAKKGAHSAKGGRPAAPRRGGPTANGKPNTNGKTSKKPADKKKPATSFAIPDTEVDSDILSDEDLQFLEDNAEYAQMVAGIDVNAITKKPSKDKLKKQPRPKPAPVAAAANDDSDDDDIDAKILSSAIIAESSDDDDEIHQDLVEGSEDEGEDDMDADLDATLADTDEDGDMSELDETNIDVGAIPSDIESSEFDSDDEDDNRAAASSSDDDSSDEDDDLRYIKPLKKTPRPAGSDDEEPDWEKTPRAVKAEATVAKLPIKSADGRVIRVVSDEPVAAVADNEDENEAAAAQAKKKPALPKPSPHDDLDDDGLHPLERIAQACQRVIEDPESNIGLVQRVHEYLVGRNAQYAKVALVSLLQVYLDVIPGYRIHELTEAQKAEKVSKDVKKLRNFESTLLANYQKYLVALDKKIKEAPAQRGAIREADMAYLAVTAFCKLLQTHPHFNFRLNILNALSKRLTRTELVGVIVDTLRDVFRRDEEGQVSSEAVRLVAKAIKGGGYRCDPRVVRVFAHLRLKHEMTLEDVLKKANRGKPSAEARKAAANAAAKKPTRKGKDPFVNKKQRKSMKRQLEVEKELKESEAVVSLEDRKKHHRVTLEHVFLTYFRVLKGAARDSPLIPAVLEGLSLFAHLISIEFFQSLFAVFKSYLADPNVRAASKLRIVSTAHRVLSGQGQLLNLDLADFYGTLYAVLGDLALRVPASLFDDDDAGHGGSNAPTGVDADVHIALEVLDEVLKRKVPQPIVTALFVRLVRVSAAATNPGTVMACLATAATMTAKFGFLRTVLDAPSDRPASGRFEPYADDPQIANAAAAAPYDFALLTHHWHPDVRAAATAITHDLSPAALAHTDRARPRLMPWTDCFARWDWRASLRWVPDWETIEASMAEGPGRKNRRKSPMASAKRAAEDDDGDGKATKRKRREDHLAGLEGLNPHVSAERKRKLSQRNRPKPPSKRKRKNRSG</sequence>
<evidence type="ECO:0000259" key="6">
    <source>
        <dbReference type="Pfam" id="PF03914"/>
    </source>
</evidence>
<feature type="compositionally biased region" description="Basic residues" evidence="5">
    <location>
        <begin position="89"/>
        <end position="100"/>
    </location>
</feature>
<feature type="compositionally biased region" description="Acidic residues" evidence="5">
    <location>
        <begin position="132"/>
        <end position="179"/>
    </location>
</feature>
<keyword evidence="9" id="KW-1185">Reference proteome</keyword>
<feature type="region of interest" description="Disordered" evidence="5">
    <location>
        <begin position="883"/>
        <end position="960"/>
    </location>
</feature>
<protein>
    <recommendedName>
        <fullName evidence="10">Nucleolar complex-associated protein 3</fullName>
    </recommendedName>
</protein>
<evidence type="ECO:0000256" key="3">
    <source>
        <dbReference type="ARBA" id="ARBA00023054"/>
    </source>
</evidence>
<evidence type="ECO:0000256" key="2">
    <source>
        <dbReference type="ARBA" id="ARBA00007797"/>
    </source>
</evidence>
<feature type="region of interest" description="Disordered" evidence="5">
    <location>
        <begin position="279"/>
        <end position="313"/>
    </location>
</feature>
<dbReference type="PANTHER" id="PTHR14428">
    <property type="entry name" value="NUCLEOLAR COMPLEX PROTEIN 3"/>
    <property type="match status" value="1"/>
</dbReference>
<dbReference type="EMBL" id="GG745356">
    <property type="protein sequence ID" value="KNE68202.1"/>
    <property type="molecule type" value="Genomic_DNA"/>
</dbReference>
<keyword evidence="3" id="KW-0175">Coiled coil</keyword>
<feature type="compositionally biased region" description="Basic residues" evidence="5">
    <location>
        <begin position="937"/>
        <end position="960"/>
    </location>
</feature>
<dbReference type="eggNOG" id="KOG2153">
    <property type="taxonomic scope" value="Eukaryota"/>
</dbReference>
<dbReference type="InterPro" id="IPR011501">
    <property type="entry name" value="Noc3_N"/>
</dbReference>
<dbReference type="OMA" id="FGNMANF"/>
<dbReference type="AlphaFoldDB" id="A0A0L0T0C4"/>
<name>A0A0L0T0C4_ALLM3</name>
<dbReference type="Proteomes" id="UP000054350">
    <property type="component" value="Unassembled WGS sequence"/>
</dbReference>
<reference evidence="8 9" key="1">
    <citation type="submission" date="2009-11" db="EMBL/GenBank/DDBJ databases">
        <title>Annotation of Allomyces macrogynus ATCC 38327.</title>
        <authorList>
            <consortium name="The Broad Institute Genome Sequencing Platform"/>
            <person name="Russ C."/>
            <person name="Cuomo C."/>
            <person name="Burger G."/>
            <person name="Gray M.W."/>
            <person name="Holland P.W.H."/>
            <person name="King N."/>
            <person name="Lang F.B.F."/>
            <person name="Roger A.J."/>
            <person name="Ruiz-Trillo I."/>
            <person name="Young S.K."/>
            <person name="Zeng Q."/>
            <person name="Gargeya S."/>
            <person name="Fitzgerald M."/>
            <person name="Haas B."/>
            <person name="Abouelleil A."/>
            <person name="Alvarado L."/>
            <person name="Arachchi H.M."/>
            <person name="Berlin A."/>
            <person name="Chapman S.B."/>
            <person name="Gearin G."/>
            <person name="Goldberg J."/>
            <person name="Griggs A."/>
            <person name="Gujja S."/>
            <person name="Hansen M."/>
            <person name="Heiman D."/>
            <person name="Howarth C."/>
            <person name="Larimer J."/>
            <person name="Lui A."/>
            <person name="MacDonald P.J.P."/>
            <person name="McCowen C."/>
            <person name="Montmayeur A."/>
            <person name="Murphy C."/>
            <person name="Neiman D."/>
            <person name="Pearson M."/>
            <person name="Priest M."/>
            <person name="Roberts A."/>
            <person name="Saif S."/>
            <person name="Shea T."/>
            <person name="Sisk P."/>
            <person name="Stolte C."/>
            <person name="Sykes S."/>
            <person name="Wortman J."/>
            <person name="Nusbaum C."/>
            <person name="Birren B."/>
        </authorList>
    </citation>
    <scope>NUCLEOTIDE SEQUENCE [LARGE SCALE GENOMIC DNA]</scope>
    <source>
        <strain evidence="8 9">ATCC 38327</strain>
    </source>
</reference>
<evidence type="ECO:0000256" key="4">
    <source>
        <dbReference type="ARBA" id="ARBA00023242"/>
    </source>
</evidence>
<dbReference type="InterPro" id="IPR016903">
    <property type="entry name" value="Nucleolar_cplx-assoc_3"/>
</dbReference>
<feature type="compositionally biased region" description="Acidic residues" evidence="5">
    <location>
        <begin position="190"/>
        <end position="201"/>
    </location>
</feature>
<feature type="region of interest" description="Disordered" evidence="5">
    <location>
        <begin position="1"/>
        <end position="59"/>
    </location>
</feature>
<dbReference type="VEuPathDB" id="FungiDB:AMAG_12881"/>
<dbReference type="STRING" id="578462.A0A0L0T0C4"/>